<dbReference type="EMBL" id="JAHLJV010000020">
    <property type="protein sequence ID" value="KAK1594383.1"/>
    <property type="molecule type" value="Genomic_DNA"/>
</dbReference>
<dbReference type="RefSeq" id="XP_060415566.1">
    <property type="nucleotide sequence ID" value="XM_060561009.1"/>
</dbReference>
<evidence type="ECO:0000313" key="1">
    <source>
        <dbReference type="EMBL" id="KAK1594383.1"/>
    </source>
</evidence>
<proteinExistence type="predicted"/>
<gene>
    <name evidence="1" type="ORF">LY79DRAFT_589203</name>
</gene>
<comment type="caution">
    <text evidence="1">The sequence shown here is derived from an EMBL/GenBank/DDBJ whole genome shotgun (WGS) entry which is preliminary data.</text>
</comment>
<accession>A0AAD8Q298</accession>
<reference evidence="1" key="1">
    <citation type="submission" date="2021-06" db="EMBL/GenBank/DDBJ databases">
        <title>Comparative genomics, transcriptomics and evolutionary studies reveal genomic signatures of adaptation to plant cell wall in hemibiotrophic fungi.</title>
        <authorList>
            <consortium name="DOE Joint Genome Institute"/>
            <person name="Baroncelli R."/>
            <person name="Diaz J.F."/>
            <person name="Benocci T."/>
            <person name="Peng M."/>
            <person name="Battaglia E."/>
            <person name="Haridas S."/>
            <person name="Andreopoulos W."/>
            <person name="Labutti K."/>
            <person name="Pangilinan J."/>
            <person name="Floch G.L."/>
            <person name="Makela M.R."/>
            <person name="Henrissat B."/>
            <person name="Grigoriev I.V."/>
            <person name="Crouch J.A."/>
            <person name="De Vries R.P."/>
            <person name="Sukno S.A."/>
            <person name="Thon M.R."/>
        </authorList>
    </citation>
    <scope>NUCLEOTIDE SEQUENCE</scope>
    <source>
        <strain evidence="1">CBS 125086</strain>
    </source>
</reference>
<evidence type="ECO:0008006" key="3">
    <source>
        <dbReference type="Google" id="ProtNLM"/>
    </source>
</evidence>
<dbReference type="AlphaFoldDB" id="A0AAD8Q298"/>
<protein>
    <recommendedName>
        <fullName evidence="3">F-box domain-containing protein</fullName>
    </recommendedName>
</protein>
<name>A0AAD8Q298_9PEZI</name>
<sequence>MAANALPVELIELIFAHVSSTGDTKTLRLFWRDDVMRLENWSRHDRLRRHLRSWTVNLARLNEHPGRHASFFQYWFMDPEDRESLVLRHGWAEFYDAEARRKAIARLAEEEEGDVKRLVNAAARLKHLSTAHMRRLRTPSVRWSEPCEASTMLGMLAMVLMNFGCLKRFEVDRLPMKMTPSVTTETAWGEFARSVGERLEEAKLGLDYSGSAGEETARETMENVSGSWTQLVEVLLASCRRVKSLEVKQHFYRPLGDRSRKTGRLNQVLLRCTTWRLTDLKLEGFATTQEELSGFLRGQLTTLKRLRLGGRGVANVRDKSRGGIWLEMGTWFGFFTGLRGRLRADKAGCVLEKIHLEGGFRQVDRVEVDGEERGLVENYDFYPITDDNWALLETPAWVRAGFSTIYLDRSAFVRYALGDEDVSYPGFTGGLLGEV</sequence>
<dbReference type="Proteomes" id="UP001230504">
    <property type="component" value="Unassembled WGS sequence"/>
</dbReference>
<organism evidence="1 2">
    <name type="scientific">Colletotrichum navitas</name>
    <dbReference type="NCBI Taxonomy" id="681940"/>
    <lineage>
        <taxon>Eukaryota</taxon>
        <taxon>Fungi</taxon>
        <taxon>Dikarya</taxon>
        <taxon>Ascomycota</taxon>
        <taxon>Pezizomycotina</taxon>
        <taxon>Sordariomycetes</taxon>
        <taxon>Hypocreomycetidae</taxon>
        <taxon>Glomerellales</taxon>
        <taxon>Glomerellaceae</taxon>
        <taxon>Colletotrichum</taxon>
        <taxon>Colletotrichum graminicola species complex</taxon>
    </lineage>
</organism>
<dbReference type="GeneID" id="85445249"/>
<keyword evidence="2" id="KW-1185">Reference proteome</keyword>
<evidence type="ECO:0000313" key="2">
    <source>
        <dbReference type="Proteomes" id="UP001230504"/>
    </source>
</evidence>